<organism evidence="1">
    <name type="scientific">Caldilinea aerophila</name>
    <dbReference type="NCBI Taxonomy" id="133453"/>
    <lineage>
        <taxon>Bacteria</taxon>
        <taxon>Bacillati</taxon>
        <taxon>Chloroflexota</taxon>
        <taxon>Caldilineae</taxon>
        <taxon>Caldilineales</taxon>
        <taxon>Caldilineaceae</taxon>
        <taxon>Caldilinea</taxon>
    </lineage>
</organism>
<keyword evidence="1" id="KW-0418">Kinase</keyword>
<keyword evidence="1" id="KW-0808">Transferase</keyword>
<gene>
    <name evidence="1" type="ORF">ENQ20_01590</name>
</gene>
<dbReference type="InterPro" id="IPR017438">
    <property type="entry name" value="ATP-NAD_kinase_N"/>
</dbReference>
<dbReference type="PIRSF" id="PIRSF018567">
    <property type="entry name" value="AcoX"/>
    <property type="match status" value="1"/>
</dbReference>
<sequence>MPIVGIIANPSAGRDIRRLVAHASVFDNNEKVNIVRRVLLGLDAVGVQQVWIMPDAYHIGRKALDNLRLRLEVRFVEMQPRFEESDSTEAAALMVEVGVRTLVTLGGDGTNRAVAKASGRVPIMPISTGTNNAFPIMVEGTLAGLAAGLTATGAVPSALGTESTKRIELWDGQELVEIALVDAVVYRSRFIGSRAVWNMDEVEAAVFARAKPTNIGLSAIGGFLERTPLGIDEGLYIELGVGGVEVLAPVAPGVICPVSVKVHRRLRLGESVSVDAGPAVIALDGERKFTLLPGQKVNLSVSAEGPVVVHLERTLDYAAQQGLFVSVPIQASS</sequence>
<dbReference type="InterPro" id="IPR016064">
    <property type="entry name" value="NAD/diacylglycerol_kinase_sf"/>
</dbReference>
<name>A0A7C1JV36_9CHLR</name>
<proteinExistence type="predicted"/>
<dbReference type="InterPro" id="IPR002504">
    <property type="entry name" value="NADK"/>
</dbReference>
<dbReference type="InterPro" id="IPR039065">
    <property type="entry name" value="AcoX-like"/>
</dbReference>
<protein>
    <submittedName>
        <fullName evidence="1">ATP-NAD kinase</fullName>
    </submittedName>
</protein>
<dbReference type="GO" id="GO:0006741">
    <property type="term" value="P:NADP+ biosynthetic process"/>
    <property type="evidence" value="ECO:0007669"/>
    <property type="project" value="InterPro"/>
</dbReference>
<dbReference type="EMBL" id="DSMG01000018">
    <property type="protein sequence ID" value="HDX30168.1"/>
    <property type="molecule type" value="Genomic_DNA"/>
</dbReference>
<dbReference type="SUPFAM" id="SSF111331">
    <property type="entry name" value="NAD kinase/diacylglycerol kinase-like"/>
    <property type="match status" value="1"/>
</dbReference>
<dbReference type="InterPro" id="IPR011391">
    <property type="entry name" value="AcoX_kinase"/>
</dbReference>
<dbReference type="PANTHER" id="PTHR40697">
    <property type="entry name" value="ACETOIN CATABOLISM PROTEIN X"/>
    <property type="match status" value="1"/>
</dbReference>
<comment type="caution">
    <text evidence="1">The sequence shown here is derived from an EMBL/GenBank/DDBJ whole genome shotgun (WGS) entry which is preliminary data.</text>
</comment>
<dbReference type="GO" id="GO:0003951">
    <property type="term" value="F:NAD+ kinase activity"/>
    <property type="evidence" value="ECO:0007669"/>
    <property type="project" value="InterPro"/>
</dbReference>
<dbReference type="GO" id="GO:0005524">
    <property type="term" value="F:ATP binding"/>
    <property type="evidence" value="ECO:0007669"/>
    <property type="project" value="UniProtKB-ARBA"/>
</dbReference>
<dbReference type="PANTHER" id="PTHR40697:SF3">
    <property type="entry name" value="ACETOIN CATABOLISM PROTEIN X"/>
    <property type="match status" value="1"/>
</dbReference>
<accession>A0A7C1JV36</accession>
<dbReference type="GO" id="GO:0051287">
    <property type="term" value="F:NAD binding"/>
    <property type="evidence" value="ECO:0007669"/>
    <property type="project" value="UniProtKB-ARBA"/>
</dbReference>
<reference evidence="1" key="1">
    <citation type="journal article" date="2020" name="mSystems">
        <title>Genome- and Community-Level Interaction Insights into Carbon Utilization and Element Cycling Functions of Hydrothermarchaeota in Hydrothermal Sediment.</title>
        <authorList>
            <person name="Zhou Z."/>
            <person name="Liu Y."/>
            <person name="Xu W."/>
            <person name="Pan J."/>
            <person name="Luo Z.H."/>
            <person name="Li M."/>
        </authorList>
    </citation>
    <scope>NUCLEOTIDE SEQUENCE [LARGE SCALE GENOMIC DNA]</scope>
    <source>
        <strain evidence="1">SpSt-289</strain>
    </source>
</reference>
<evidence type="ECO:0000313" key="1">
    <source>
        <dbReference type="EMBL" id="HDX30168.1"/>
    </source>
</evidence>
<dbReference type="Gene3D" id="3.40.50.10330">
    <property type="entry name" value="Probable inorganic polyphosphate/atp-NAD kinase, domain 1"/>
    <property type="match status" value="1"/>
</dbReference>
<dbReference type="Pfam" id="PF01513">
    <property type="entry name" value="NAD_kinase"/>
    <property type="match status" value="1"/>
</dbReference>
<dbReference type="AlphaFoldDB" id="A0A7C1JV36"/>